<dbReference type="AlphaFoldDB" id="A0A2T9ZC29"/>
<comment type="caution">
    <text evidence="2">The sequence shown here is derived from an EMBL/GenBank/DDBJ whole genome shotgun (WGS) entry which is preliminary data.</text>
</comment>
<dbReference type="Proteomes" id="UP000245609">
    <property type="component" value="Unassembled WGS sequence"/>
</dbReference>
<keyword evidence="1" id="KW-1133">Transmembrane helix</keyword>
<sequence length="312" mass="35330">MDPKDQQNSVFNYNIYDTRSTSNARPIQTSVYDHPLLRPIQTNYLKKYKLLTDFYYCITNFCLYFKFNHCHQIPVRIQQTQDNVLNPPYGSNNNIFGSKASSGSSHKNSTYGAAIQNPNRPFMQRVWRNLGMLIPPPKITSEYSIFKIPVLSQRFPFFFNNFFVLVVLVSIVIVLCTCLILYFALANPSNCNGKCTKIGKSGLYLYGFGKTSISTVNITDPGFEYSCNVYKPNMQYYALLNIGQFGEYQPHSTSPSCNKCVVIYGPSRAVRAVIVGACSDCAFGDISLSKPAFDYIKPRQEMDSFPISWGPC</sequence>
<dbReference type="STRING" id="133381.A0A2T9ZC29"/>
<dbReference type="EMBL" id="MBFS01000591">
    <property type="protein sequence ID" value="PVV02141.1"/>
    <property type="molecule type" value="Genomic_DNA"/>
</dbReference>
<protein>
    <recommendedName>
        <fullName evidence="4">RlpA-like protein double-psi beta-barrel domain-containing protein</fullName>
    </recommendedName>
</protein>
<dbReference type="Gene3D" id="2.40.40.10">
    <property type="entry name" value="RlpA-like domain"/>
    <property type="match status" value="1"/>
</dbReference>
<dbReference type="CDD" id="cd22191">
    <property type="entry name" value="DPBB_RlpA_EXP_N-like"/>
    <property type="match status" value="1"/>
</dbReference>
<feature type="transmembrane region" description="Helical" evidence="1">
    <location>
        <begin position="162"/>
        <end position="185"/>
    </location>
</feature>
<evidence type="ECO:0000313" key="3">
    <source>
        <dbReference type="Proteomes" id="UP000245609"/>
    </source>
</evidence>
<keyword evidence="1" id="KW-0472">Membrane</keyword>
<keyword evidence="3" id="KW-1185">Reference proteome</keyword>
<keyword evidence="1" id="KW-0812">Transmembrane</keyword>
<evidence type="ECO:0000313" key="2">
    <source>
        <dbReference type="EMBL" id="PVV02141.1"/>
    </source>
</evidence>
<dbReference type="InterPro" id="IPR036908">
    <property type="entry name" value="RlpA-like_sf"/>
</dbReference>
<dbReference type="OrthoDB" id="406505at2759"/>
<proteinExistence type="predicted"/>
<dbReference type="SUPFAM" id="SSF50685">
    <property type="entry name" value="Barwin-like endoglucanases"/>
    <property type="match status" value="1"/>
</dbReference>
<organism evidence="2 3">
    <name type="scientific">Smittium megazygosporum</name>
    <dbReference type="NCBI Taxonomy" id="133381"/>
    <lineage>
        <taxon>Eukaryota</taxon>
        <taxon>Fungi</taxon>
        <taxon>Fungi incertae sedis</taxon>
        <taxon>Zoopagomycota</taxon>
        <taxon>Kickxellomycotina</taxon>
        <taxon>Harpellomycetes</taxon>
        <taxon>Harpellales</taxon>
        <taxon>Legeriomycetaceae</taxon>
        <taxon>Smittium</taxon>
    </lineage>
</organism>
<evidence type="ECO:0000256" key="1">
    <source>
        <dbReference type="SAM" id="Phobius"/>
    </source>
</evidence>
<evidence type="ECO:0008006" key="4">
    <source>
        <dbReference type="Google" id="ProtNLM"/>
    </source>
</evidence>
<reference evidence="2 3" key="1">
    <citation type="journal article" date="2018" name="MBio">
        <title>Comparative Genomics Reveals the Core Gene Toolbox for the Fungus-Insect Symbiosis.</title>
        <authorList>
            <person name="Wang Y."/>
            <person name="Stata M."/>
            <person name="Wang W."/>
            <person name="Stajich J.E."/>
            <person name="White M.M."/>
            <person name="Moncalvo J.M."/>
        </authorList>
    </citation>
    <scope>NUCLEOTIDE SEQUENCE [LARGE SCALE GENOMIC DNA]</scope>
    <source>
        <strain evidence="2 3">SC-DP-2</strain>
    </source>
</reference>
<gene>
    <name evidence="2" type="ORF">BB560_003414</name>
</gene>
<name>A0A2T9ZC29_9FUNG</name>
<accession>A0A2T9ZC29</accession>